<gene>
    <name evidence="1" type="ORF">HED64_10515</name>
</gene>
<sequence length="158" mass="17094">MSTPLPDPTGKPADALMLDSAKSTPTGFDIQMHAGGPKTQETLIFIADSMRGALDEYEAPNYLEMKLQASDGKKYVMTLQRQGDAVTPHEARREAEARADAAEREIAQVRLSAIGEANRAEAAEQAVARVRKALPPYNQMLDYVVPAIDILRALDGAA</sequence>
<dbReference type="Proteomes" id="UP000746595">
    <property type="component" value="Unassembled WGS sequence"/>
</dbReference>
<evidence type="ECO:0000313" key="2">
    <source>
        <dbReference type="Proteomes" id="UP000746595"/>
    </source>
</evidence>
<evidence type="ECO:0000313" key="1">
    <source>
        <dbReference type="EMBL" id="NKG21136.1"/>
    </source>
</evidence>
<dbReference type="EMBL" id="JAAWVT010000004">
    <property type="protein sequence ID" value="NKG21136.1"/>
    <property type="molecule type" value="Genomic_DNA"/>
</dbReference>
<keyword evidence="2" id="KW-1185">Reference proteome</keyword>
<dbReference type="RefSeq" id="WP_168151960.1">
    <property type="nucleotide sequence ID" value="NZ_JAAWVT010000004.1"/>
</dbReference>
<protein>
    <submittedName>
        <fullName evidence="1">Uncharacterized protein</fullName>
    </submittedName>
</protein>
<proteinExistence type="predicted"/>
<name>A0ABX1G5Z7_9MICC</name>
<accession>A0ABX1G5Z7</accession>
<comment type="caution">
    <text evidence="1">The sequence shown here is derived from an EMBL/GenBank/DDBJ whole genome shotgun (WGS) entry which is preliminary data.</text>
</comment>
<reference evidence="1 2" key="1">
    <citation type="submission" date="2020-04" db="EMBL/GenBank/DDBJ databases">
        <title>Paeniglutamicibacter sp. ANT13_2, a novel actinomycete isolated from sediment in Antarctica.</title>
        <authorList>
            <person name="Sakdapetsiri C."/>
            <person name="Pinyakong O."/>
        </authorList>
    </citation>
    <scope>NUCLEOTIDE SEQUENCE [LARGE SCALE GENOMIC DNA]</scope>
    <source>
        <strain evidence="1 2">ANT13_2</strain>
    </source>
</reference>
<organism evidence="1 2">
    <name type="scientific">Paeniglutamicibacter terrestris</name>
    <dbReference type="NCBI Taxonomy" id="2723403"/>
    <lineage>
        <taxon>Bacteria</taxon>
        <taxon>Bacillati</taxon>
        <taxon>Actinomycetota</taxon>
        <taxon>Actinomycetes</taxon>
        <taxon>Micrococcales</taxon>
        <taxon>Micrococcaceae</taxon>
        <taxon>Paeniglutamicibacter</taxon>
    </lineage>
</organism>